<dbReference type="Proteomes" id="UP000886998">
    <property type="component" value="Unassembled WGS sequence"/>
</dbReference>
<gene>
    <name evidence="1" type="ORF">TNIN_84611</name>
</gene>
<keyword evidence="2" id="KW-1185">Reference proteome</keyword>
<name>A0A8X7CA67_9ARAC</name>
<dbReference type="AlphaFoldDB" id="A0A8X7CA67"/>
<organism evidence="1 2">
    <name type="scientific">Trichonephila inaurata madagascariensis</name>
    <dbReference type="NCBI Taxonomy" id="2747483"/>
    <lineage>
        <taxon>Eukaryota</taxon>
        <taxon>Metazoa</taxon>
        <taxon>Ecdysozoa</taxon>
        <taxon>Arthropoda</taxon>
        <taxon>Chelicerata</taxon>
        <taxon>Arachnida</taxon>
        <taxon>Araneae</taxon>
        <taxon>Araneomorphae</taxon>
        <taxon>Entelegynae</taxon>
        <taxon>Araneoidea</taxon>
        <taxon>Nephilidae</taxon>
        <taxon>Trichonephila</taxon>
        <taxon>Trichonephila inaurata</taxon>
    </lineage>
</organism>
<comment type="caution">
    <text evidence="1">The sequence shown here is derived from an EMBL/GenBank/DDBJ whole genome shotgun (WGS) entry which is preliminary data.</text>
</comment>
<proteinExistence type="predicted"/>
<feature type="non-terminal residue" evidence="1">
    <location>
        <position position="1"/>
    </location>
</feature>
<reference evidence="1" key="1">
    <citation type="submission" date="2020-08" db="EMBL/GenBank/DDBJ databases">
        <title>Multicomponent nature underlies the extraordinary mechanical properties of spider dragline silk.</title>
        <authorList>
            <person name="Kono N."/>
            <person name="Nakamura H."/>
            <person name="Mori M."/>
            <person name="Yoshida Y."/>
            <person name="Ohtoshi R."/>
            <person name="Malay A.D."/>
            <person name="Moran D.A.P."/>
            <person name="Tomita M."/>
            <person name="Numata K."/>
            <person name="Arakawa K."/>
        </authorList>
    </citation>
    <scope>NUCLEOTIDE SEQUENCE</scope>
</reference>
<evidence type="ECO:0000313" key="1">
    <source>
        <dbReference type="EMBL" id="GFY63649.1"/>
    </source>
</evidence>
<evidence type="ECO:0000313" key="2">
    <source>
        <dbReference type="Proteomes" id="UP000886998"/>
    </source>
</evidence>
<sequence>PSTIYSWDPLSVEWTYEKTLLLLSTIKAGAQKPAASFYSQDMEDELAFTLNLALYQEADLGDYITFMMKFRTVLNSLKP</sequence>
<accession>A0A8X7CA67</accession>
<protein>
    <submittedName>
        <fullName evidence="1">Uncharacterized protein</fullName>
    </submittedName>
</protein>
<dbReference type="EMBL" id="BMAV01014882">
    <property type="protein sequence ID" value="GFY63649.1"/>
    <property type="molecule type" value="Genomic_DNA"/>
</dbReference>